<feature type="transmembrane region" description="Helical" evidence="6">
    <location>
        <begin position="526"/>
        <end position="558"/>
    </location>
</feature>
<dbReference type="InterPro" id="IPR000286">
    <property type="entry name" value="HDACs"/>
</dbReference>
<dbReference type="Pfam" id="PF00850">
    <property type="entry name" value="Hist_deacetyl"/>
    <property type="match status" value="1"/>
</dbReference>
<dbReference type="GO" id="GO:0015658">
    <property type="term" value="F:branched-chain amino acid transmembrane transporter activity"/>
    <property type="evidence" value="ECO:0007669"/>
    <property type="project" value="InterPro"/>
</dbReference>
<reference evidence="8" key="1">
    <citation type="submission" date="2023-08" db="EMBL/GenBank/DDBJ databases">
        <authorList>
            <person name="Chen Y."/>
            <person name="Shah S."/>
            <person name="Dougan E. K."/>
            <person name="Thang M."/>
            <person name="Chan C."/>
        </authorList>
    </citation>
    <scope>NUCLEOTIDE SEQUENCE</scope>
</reference>
<evidence type="ECO:0000256" key="2">
    <source>
        <dbReference type="ARBA" id="ARBA00022475"/>
    </source>
</evidence>
<feature type="transmembrane region" description="Helical" evidence="6">
    <location>
        <begin position="252"/>
        <end position="269"/>
    </location>
</feature>
<dbReference type="EMBL" id="CAUJNA010002223">
    <property type="protein sequence ID" value="CAJ1391250.1"/>
    <property type="molecule type" value="Genomic_DNA"/>
</dbReference>
<evidence type="ECO:0000256" key="4">
    <source>
        <dbReference type="ARBA" id="ARBA00022989"/>
    </source>
</evidence>
<feature type="transmembrane region" description="Helical" evidence="6">
    <location>
        <begin position="215"/>
        <end position="240"/>
    </location>
</feature>
<dbReference type="Pfam" id="PF02653">
    <property type="entry name" value="BPD_transp_2"/>
    <property type="match status" value="2"/>
</dbReference>
<feature type="transmembrane region" description="Helical" evidence="6">
    <location>
        <begin position="178"/>
        <end position="203"/>
    </location>
</feature>
<dbReference type="InterPro" id="IPR037138">
    <property type="entry name" value="His_deacetylse_dom_sf"/>
</dbReference>
<dbReference type="InterPro" id="IPR001851">
    <property type="entry name" value="ABC_transp_permease"/>
</dbReference>
<evidence type="ECO:0000259" key="7">
    <source>
        <dbReference type="Pfam" id="PF00850"/>
    </source>
</evidence>
<feature type="transmembrane region" description="Helical" evidence="6">
    <location>
        <begin position="85"/>
        <end position="106"/>
    </location>
</feature>
<protein>
    <recommendedName>
        <fullName evidence="7">Histone deacetylase domain-containing protein</fullName>
    </recommendedName>
</protein>
<dbReference type="CDD" id="cd06581">
    <property type="entry name" value="TM_PBP1_LivM_like"/>
    <property type="match status" value="1"/>
</dbReference>
<dbReference type="GO" id="GO:0005886">
    <property type="term" value="C:plasma membrane"/>
    <property type="evidence" value="ECO:0007669"/>
    <property type="project" value="UniProtKB-SubCell"/>
</dbReference>
<evidence type="ECO:0000256" key="1">
    <source>
        <dbReference type="ARBA" id="ARBA00004651"/>
    </source>
</evidence>
<evidence type="ECO:0000256" key="6">
    <source>
        <dbReference type="SAM" id="Phobius"/>
    </source>
</evidence>
<gene>
    <name evidence="8" type="ORF">EVOR1521_LOCUS16514</name>
</gene>
<dbReference type="CDD" id="cd10001">
    <property type="entry name" value="HDAC_classII_APAH"/>
    <property type="match status" value="1"/>
</dbReference>
<feature type="transmembrane region" description="Helical" evidence="6">
    <location>
        <begin position="493"/>
        <end position="514"/>
    </location>
</feature>
<feature type="transmembrane region" description="Helical" evidence="6">
    <location>
        <begin position="359"/>
        <end position="383"/>
    </location>
</feature>
<feature type="transmembrane region" description="Helical" evidence="6">
    <location>
        <begin position="281"/>
        <end position="299"/>
    </location>
</feature>
<keyword evidence="4 6" id="KW-1133">Transmembrane helix</keyword>
<dbReference type="InterPro" id="IPR023696">
    <property type="entry name" value="Ureohydrolase_dom_sf"/>
</dbReference>
<feature type="domain" description="Histone deacetylase" evidence="7">
    <location>
        <begin position="627"/>
        <end position="883"/>
    </location>
</feature>
<accession>A0AA36IQY5</accession>
<dbReference type="CDD" id="cd06582">
    <property type="entry name" value="TM_PBP1_LivH_like"/>
    <property type="match status" value="1"/>
</dbReference>
<keyword evidence="2" id="KW-1003">Cell membrane</keyword>
<keyword evidence="3 6" id="KW-0812">Transmembrane</keyword>
<evidence type="ECO:0000256" key="5">
    <source>
        <dbReference type="ARBA" id="ARBA00023136"/>
    </source>
</evidence>
<evidence type="ECO:0000256" key="3">
    <source>
        <dbReference type="ARBA" id="ARBA00022692"/>
    </source>
</evidence>
<name>A0AA36IQY5_9DINO</name>
<feature type="transmembrane region" description="Helical" evidence="6">
    <location>
        <begin position="570"/>
        <end position="594"/>
    </location>
</feature>
<proteinExistence type="predicted"/>
<dbReference type="InterPro" id="IPR043428">
    <property type="entry name" value="LivM-like"/>
</dbReference>
<keyword evidence="9" id="KW-1185">Reference proteome</keyword>
<keyword evidence="5 6" id="KW-0472">Membrane</keyword>
<dbReference type="Gene3D" id="3.40.800.20">
    <property type="entry name" value="Histone deacetylase domain"/>
    <property type="match status" value="1"/>
</dbReference>
<feature type="transmembrane region" description="Helical" evidence="6">
    <location>
        <begin position="126"/>
        <end position="150"/>
    </location>
</feature>
<sequence>MTLGAMYALAAVGLSLIFGTLGMFNMAHGLFMTIGAYAAYAAAGQLGLPLVAAVVAAMAAGAAMGVATHLAMVRFMLRSKAFETNVIVATAGLAILLQDFVLKLFGGYPYPQPVRVEGVVRLFDVAVARQSLVIVAVALVLIGAVAWLLLKTRFGMAIRATAINREAAQLMGVRTNSVYLQVMALAGALAGVAGVMISSLSTLSPSMGGDPLLKAFVICVVAGLGNAWGAGVAAFALGLLEAAIQYYVGVRFGFPVMLLLVIAILIWRPQGLFGTEKLNKHLAIALVIAVGFAAVPLFVGERYLLGEVIVFFIWAMVAMNWNLLMGHAGVFSLAQLLFFACGAYGVAMGTQLAGLSIWLAIPLAAFAAMVLALLIGLACLRLTGAYVALLTFAIAEMVRILIVTDTHCFALIQNNCQQLFGGSTGFSRFSDFGFRPILRGDWIVGHYYVVWAVFVLSLVALVVIIHGRLGLAFRAIRDNVGYASSRGIDRQRYQLIAFASSALLTGLAGAVYAGHFRFAGPSLFEFSTLMFVLAMVIVGGLGSTWGPLVGAGVMMIVVEFAKELGDARSIVLGLSIVLFVVFLPKGIAGGVGGLRAIISRPIVYTEEHRKRSARTELYGGQLVPPFECPERIDFILADAEKRGFGAIVPPRAHGMAPVLAVHDAGYAAFLENAWANWSALGHQGEAIVTVWPARTMRPDRIPAHFEAQLGYYCLASETSISDGTWEAALASKDVALTSADLVIGGARTAFGLCRPPGHHAATDQYGGYCFFNNAAIAAQHARDKGIERVAILDVDFHHGNGTQEIFYDRDDVLFISLHGDPDQAFPHFLGFADETGSGAGEGFNLNLPMPPGTGFDVWRAALGKAMERIARFDPGLVIVSLGLLQADIE</sequence>
<dbReference type="InterPro" id="IPR023801">
    <property type="entry name" value="His_deacetylse_dom"/>
</dbReference>
<dbReference type="SUPFAM" id="SSF52768">
    <property type="entry name" value="Arginase/deacetylase"/>
    <property type="match status" value="1"/>
</dbReference>
<dbReference type="PANTHER" id="PTHR30482">
    <property type="entry name" value="HIGH-AFFINITY BRANCHED-CHAIN AMINO ACID TRANSPORT SYSTEM PERMEASE"/>
    <property type="match status" value="1"/>
</dbReference>
<feature type="transmembrane region" description="Helical" evidence="6">
    <location>
        <begin position="304"/>
        <end position="323"/>
    </location>
</feature>
<dbReference type="Proteomes" id="UP001178507">
    <property type="component" value="Unassembled WGS sequence"/>
</dbReference>
<evidence type="ECO:0000313" key="9">
    <source>
        <dbReference type="Proteomes" id="UP001178507"/>
    </source>
</evidence>
<feature type="transmembrane region" description="Helical" evidence="6">
    <location>
        <begin position="448"/>
        <end position="473"/>
    </location>
</feature>
<dbReference type="AlphaFoldDB" id="A0AA36IQY5"/>
<comment type="subcellular location">
    <subcellularLocation>
        <location evidence="1">Cell membrane</location>
        <topology evidence="1">Multi-pass membrane protein</topology>
    </subcellularLocation>
</comment>
<organism evidence="8 9">
    <name type="scientific">Effrenium voratum</name>
    <dbReference type="NCBI Taxonomy" id="2562239"/>
    <lineage>
        <taxon>Eukaryota</taxon>
        <taxon>Sar</taxon>
        <taxon>Alveolata</taxon>
        <taxon>Dinophyceae</taxon>
        <taxon>Suessiales</taxon>
        <taxon>Symbiodiniaceae</taxon>
        <taxon>Effrenium</taxon>
    </lineage>
</organism>
<feature type="transmembrane region" description="Helical" evidence="6">
    <location>
        <begin position="51"/>
        <end position="73"/>
    </location>
</feature>
<dbReference type="PANTHER" id="PTHR30482:SF17">
    <property type="entry name" value="ABC TRANSPORTER ATP-BINDING PROTEIN"/>
    <property type="match status" value="1"/>
</dbReference>
<comment type="caution">
    <text evidence="8">The sequence shown here is derived from an EMBL/GenBank/DDBJ whole genome shotgun (WGS) entry which is preliminary data.</text>
</comment>
<dbReference type="PRINTS" id="PR01270">
    <property type="entry name" value="HDASUPER"/>
</dbReference>
<evidence type="ECO:0000313" key="8">
    <source>
        <dbReference type="EMBL" id="CAJ1391250.1"/>
    </source>
</evidence>